<dbReference type="SUPFAM" id="SSF51445">
    <property type="entry name" value="(Trans)glycosidases"/>
    <property type="match status" value="1"/>
</dbReference>
<evidence type="ECO:0000256" key="11">
    <source>
        <dbReference type="ARBA" id="ARBA00023326"/>
    </source>
</evidence>
<evidence type="ECO:0000256" key="7">
    <source>
        <dbReference type="ARBA" id="ARBA00022801"/>
    </source>
</evidence>
<keyword evidence="5" id="KW-0964">Secreted</keyword>
<sequence>MAPFSLKSMALAVLSFGALVARATPVPSIVPSPEAAVEKRAGGYKNVVYFTNWGIYGRNYQPAQLPASQLTHVLYAFANIRSTGEVFLSDTYADLDKHYPGDSWSETGTNVYGCAKQLFLLKKSNRKLKTLLSIGGWTYSTTFPAAASTASSRALFASSAVRLLADLGFDGLDIDWEYPANPTEGNNFLLLLQAVRAALDAHAAAHAPGYHFLLTIASPAGPEHFNPLPLGAIASTIDSFNLMAYDYAGSWSTAAAHQANLRPNPASNFSSTPFSTTAAISAYLAAGVPASKITLGMPIYGRTFANTDGPGKPYTGVGSGGSWETGIWDYKVLPRAGAQVLYDAVAGATYSYDASAREMVSFDTVDMVQKKVGYVKQTGLGGSMFWEASGDRTDAGSLIAASYASLGGLETGSNLLEYPDSVYDNLRAGFP</sequence>
<dbReference type="Proteomes" id="UP001303889">
    <property type="component" value="Unassembled WGS sequence"/>
</dbReference>
<dbReference type="GO" id="GO:0008843">
    <property type="term" value="F:endochitinase activity"/>
    <property type="evidence" value="ECO:0007669"/>
    <property type="project" value="UniProtKB-EC"/>
</dbReference>
<feature type="domain" description="GH18" evidence="14">
    <location>
        <begin position="44"/>
        <end position="409"/>
    </location>
</feature>
<evidence type="ECO:0000256" key="4">
    <source>
        <dbReference type="ARBA" id="ARBA00012729"/>
    </source>
</evidence>
<dbReference type="GO" id="GO:0000272">
    <property type="term" value="P:polysaccharide catabolic process"/>
    <property type="evidence" value="ECO:0007669"/>
    <property type="project" value="UniProtKB-KW"/>
</dbReference>
<evidence type="ECO:0000256" key="6">
    <source>
        <dbReference type="ARBA" id="ARBA00022729"/>
    </source>
</evidence>
<protein>
    <recommendedName>
        <fullName evidence="4">chitinase</fullName>
        <ecNumber evidence="4">3.2.1.14</ecNumber>
    </recommendedName>
</protein>
<dbReference type="PROSITE" id="PS01095">
    <property type="entry name" value="GH18_1"/>
    <property type="match status" value="1"/>
</dbReference>
<dbReference type="Gene3D" id="3.20.20.80">
    <property type="entry name" value="Glycosidases"/>
    <property type="match status" value="1"/>
</dbReference>
<dbReference type="FunFam" id="3.20.20.80:FF:000075">
    <property type="entry name" value="Sporulation-specific chitinase"/>
    <property type="match status" value="1"/>
</dbReference>
<dbReference type="InterPro" id="IPR001223">
    <property type="entry name" value="Glyco_hydro18_cat"/>
</dbReference>
<dbReference type="CDD" id="cd06548">
    <property type="entry name" value="GH18_chitinase"/>
    <property type="match status" value="1"/>
</dbReference>
<dbReference type="GO" id="GO:0006032">
    <property type="term" value="P:chitin catabolic process"/>
    <property type="evidence" value="ECO:0007669"/>
    <property type="project" value="UniProtKB-KW"/>
</dbReference>
<dbReference type="FunFam" id="3.10.50.10:FF:000005">
    <property type="entry name" value="Endochitinase B1"/>
    <property type="match status" value="1"/>
</dbReference>
<proteinExistence type="inferred from homology"/>
<dbReference type="PANTHER" id="PTHR11177">
    <property type="entry name" value="CHITINASE"/>
    <property type="match status" value="1"/>
</dbReference>
<keyword evidence="11" id="KW-0624">Polysaccharide degradation</keyword>
<evidence type="ECO:0000256" key="1">
    <source>
        <dbReference type="ARBA" id="ARBA00000822"/>
    </source>
</evidence>
<dbReference type="Pfam" id="PF00704">
    <property type="entry name" value="Glyco_hydro_18"/>
    <property type="match status" value="1"/>
</dbReference>
<comment type="similarity">
    <text evidence="3">Belongs to the glycosyl hydrolase 18 family. Chitinase class V subfamily.</text>
</comment>
<dbReference type="Gene3D" id="3.10.50.10">
    <property type="match status" value="1"/>
</dbReference>
<dbReference type="InterPro" id="IPR001579">
    <property type="entry name" value="Glyco_hydro_18_chit_AS"/>
</dbReference>
<dbReference type="AlphaFoldDB" id="A0AAN6MEL7"/>
<dbReference type="PROSITE" id="PS51910">
    <property type="entry name" value="GH18_2"/>
    <property type="match status" value="1"/>
</dbReference>
<gene>
    <name evidence="15" type="ORF">C8A05DRAFT_18654</name>
</gene>
<dbReference type="PANTHER" id="PTHR11177:SF317">
    <property type="entry name" value="CHITINASE 12-RELATED"/>
    <property type="match status" value="1"/>
</dbReference>
<evidence type="ECO:0000259" key="14">
    <source>
        <dbReference type="PROSITE" id="PS51910"/>
    </source>
</evidence>
<accession>A0AAN6MEL7</accession>
<dbReference type="SUPFAM" id="SSF54556">
    <property type="entry name" value="Chitinase insertion domain"/>
    <property type="match status" value="1"/>
</dbReference>
<evidence type="ECO:0000256" key="8">
    <source>
        <dbReference type="ARBA" id="ARBA00023024"/>
    </source>
</evidence>
<dbReference type="GO" id="GO:0005576">
    <property type="term" value="C:extracellular region"/>
    <property type="evidence" value="ECO:0007669"/>
    <property type="project" value="UniProtKB-SubCell"/>
</dbReference>
<organism evidence="15 16">
    <name type="scientific">Staphylotrichum tortipilum</name>
    <dbReference type="NCBI Taxonomy" id="2831512"/>
    <lineage>
        <taxon>Eukaryota</taxon>
        <taxon>Fungi</taxon>
        <taxon>Dikarya</taxon>
        <taxon>Ascomycota</taxon>
        <taxon>Pezizomycotina</taxon>
        <taxon>Sordariomycetes</taxon>
        <taxon>Sordariomycetidae</taxon>
        <taxon>Sordariales</taxon>
        <taxon>Chaetomiaceae</taxon>
        <taxon>Staphylotrichum</taxon>
    </lineage>
</organism>
<reference evidence="15" key="2">
    <citation type="submission" date="2023-05" db="EMBL/GenBank/DDBJ databases">
        <authorList>
            <consortium name="Lawrence Berkeley National Laboratory"/>
            <person name="Steindorff A."/>
            <person name="Hensen N."/>
            <person name="Bonometti L."/>
            <person name="Westerberg I."/>
            <person name="Brannstrom I.O."/>
            <person name="Guillou S."/>
            <person name="Cros-Aarteil S."/>
            <person name="Calhoun S."/>
            <person name="Haridas S."/>
            <person name="Kuo A."/>
            <person name="Mondo S."/>
            <person name="Pangilinan J."/>
            <person name="Riley R."/>
            <person name="Labutti K."/>
            <person name="Andreopoulos B."/>
            <person name="Lipzen A."/>
            <person name="Chen C."/>
            <person name="Yanf M."/>
            <person name="Daum C."/>
            <person name="Ng V."/>
            <person name="Clum A."/>
            <person name="Ohm R."/>
            <person name="Martin F."/>
            <person name="Silar P."/>
            <person name="Natvig D."/>
            <person name="Lalanne C."/>
            <person name="Gautier V."/>
            <person name="Ament-Velasquez S.L."/>
            <person name="Kruys A."/>
            <person name="Hutchinson M.I."/>
            <person name="Powell A.J."/>
            <person name="Barry K."/>
            <person name="Miller A.N."/>
            <person name="Grigoriev I.V."/>
            <person name="Debuchy R."/>
            <person name="Gladieux P."/>
            <person name="Thoren M.H."/>
            <person name="Johannesson H."/>
        </authorList>
    </citation>
    <scope>NUCLEOTIDE SEQUENCE</scope>
    <source>
        <strain evidence="15">CBS 103.79</strain>
    </source>
</reference>
<keyword evidence="6 13" id="KW-0732">Signal</keyword>
<evidence type="ECO:0000313" key="16">
    <source>
        <dbReference type="Proteomes" id="UP001303889"/>
    </source>
</evidence>
<evidence type="ECO:0000256" key="13">
    <source>
        <dbReference type="SAM" id="SignalP"/>
    </source>
</evidence>
<feature type="signal peptide" evidence="13">
    <location>
        <begin position="1"/>
        <end position="23"/>
    </location>
</feature>
<evidence type="ECO:0000256" key="3">
    <source>
        <dbReference type="ARBA" id="ARBA00008682"/>
    </source>
</evidence>
<evidence type="ECO:0000256" key="9">
    <source>
        <dbReference type="ARBA" id="ARBA00023277"/>
    </source>
</evidence>
<dbReference type="EMBL" id="MU855874">
    <property type="protein sequence ID" value="KAK3898827.1"/>
    <property type="molecule type" value="Genomic_DNA"/>
</dbReference>
<feature type="chain" id="PRO_5043031254" description="chitinase" evidence="13">
    <location>
        <begin position="24"/>
        <end position="431"/>
    </location>
</feature>
<keyword evidence="10 12" id="KW-0326">Glycosidase</keyword>
<keyword evidence="9" id="KW-0119">Carbohydrate metabolism</keyword>
<dbReference type="GO" id="GO:0008061">
    <property type="term" value="F:chitin binding"/>
    <property type="evidence" value="ECO:0007669"/>
    <property type="project" value="InterPro"/>
</dbReference>
<dbReference type="InterPro" id="IPR017853">
    <property type="entry name" value="GH"/>
</dbReference>
<comment type="catalytic activity">
    <reaction evidence="1">
        <text>Random endo-hydrolysis of N-acetyl-beta-D-glucosaminide (1-&gt;4)-beta-linkages in chitin and chitodextrins.</text>
        <dbReference type="EC" id="3.2.1.14"/>
    </reaction>
</comment>
<dbReference type="InterPro" id="IPR029070">
    <property type="entry name" value="Chitinase_insertion_sf"/>
</dbReference>
<comment type="caution">
    <text evidence="15">The sequence shown here is derived from an EMBL/GenBank/DDBJ whole genome shotgun (WGS) entry which is preliminary data.</text>
</comment>
<dbReference type="SMART" id="SM00636">
    <property type="entry name" value="Glyco_18"/>
    <property type="match status" value="1"/>
</dbReference>
<evidence type="ECO:0000313" key="15">
    <source>
        <dbReference type="EMBL" id="KAK3898827.1"/>
    </source>
</evidence>
<name>A0AAN6MEL7_9PEZI</name>
<keyword evidence="8" id="KW-0146">Chitin degradation</keyword>
<evidence type="ECO:0000256" key="10">
    <source>
        <dbReference type="ARBA" id="ARBA00023295"/>
    </source>
</evidence>
<dbReference type="InterPro" id="IPR050314">
    <property type="entry name" value="Glycosyl_Hydrlase_18"/>
</dbReference>
<evidence type="ECO:0000256" key="12">
    <source>
        <dbReference type="RuleBase" id="RU000489"/>
    </source>
</evidence>
<reference evidence="15" key="1">
    <citation type="journal article" date="2023" name="Mol. Phylogenet. Evol.">
        <title>Genome-scale phylogeny and comparative genomics of the fungal order Sordariales.</title>
        <authorList>
            <person name="Hensen N."/>
            <person name="Bonometti L."/>
            <person name="Westerberg I."/>
            <person name="Brannstrom I.O."/>
            <person name="Guillou S."/>
            <person name="Cros-Aarteil S."/>
            <person name="Calhoun S."/>
            <person name="Haridas S."/>
            <person name="Kuo A."/>
            <person name="Mondo S."/>
            <person name="Pangilinan J."/>
            <person name="Riley R."/>
            <person name="LaButti K."/>
            <person name="Andreopoulos B."/>
            <person name="Lipzen A."/>
            <person name="Chen C."/>
            <person name="Yan M."/>
            <person name="Daum C."/>
            <person name="Ng V."/>
            <person name="Clum A."/>
            <person name="Steindorff A."/>
            <person name="Ohm R.A."/>
            <person name="Martin F."/>
            <person name="Silar P."/>
            <person name="Natvig D.O."/>
            <person name="Lalanne C."/>
            <person name="Gautier V."/>
            <person name="Ament-Velasquez S.L."/>
            <person name="Kruys A."/>
            <person name="Hutchinson M.I."/>
            <person name="Powell A.J."/>
            <person name="Barry K."/>
            <person name="Miller A.N."/>
            <person name="Grigoriev I.V."/>
            <person name="Debuchy R."/>
            <person name="Gladieux P."/>
            <person name="Hiltunen Thoren M."/>
            <person name="Johannesson H."/>
        </authorList>
    </citation>
    <scope>NUCLEOTIDE SEQUENCE</scope>
    <source>
        <strain evidence="15">CBS 103.79</strain>
    </source>
</reference>
<comment type="subcellular location">
    <subcellularLocation>
        <location evidence="2">Secreted</location>
    </subcellularLocation>
</comment>
<keyword evidence="16" id="KW-1185">Reference proteome</keyword>
<dbReference type="InterPro" id="IPR011583">
    <property type="entry name" value="Chitinase_II/V-like_cat"/>
</dbReference>
<dbReference type="EC" id="3.2.1.14" evidence="4"/>
<evidence type="ECO:0000256" key="2">
    <source>
        <dbReference type="ARBA" id="ARBA00004613"/>
    </source>
</evidence>
<evidence type="ECO:0000256" key="5">
    <source>
        <dbReference type="ARBA" id="ARBA00022525"/>
    </source>
</evidence>
<keyword evidence="7 12" id="KW-0378">Hydrolase</keyword>